<dbReference type="Proteomes" id="UP000694411">
    <property type="component" value="Chromosome 13"/>
</dbReference>
<dbReference type="InterPro" id="IPR000795">
    <property type="entry name" value="T_Tr_GTP-bd_dom"/>
</dbReference>
<keyword evidence="8" id="KW-0342">GTP-binding</keyword>
<evidence type="ECO:0000256" key="5">
    <source>
        <dbReference type="ARBA" id="ARBA00022917"/>
    </source>
</evidence>
<reference evidence="13" key="2">
    <citation type="submission" date="2025-08" db="UniProtKB">
        <authorList>
            <consortium name="Ensembl"/>
        </authorList>
    </citation>
    <scope>IDENTIFICATION</scope>
</reference>
<proteinExistence type="inferred from homology"/>
<comment type="similarity">
    <text evidence="2">Belongs to the TRAFAC class translation factor GTPase superfamily. Classic translation factor GTPase family. IF-2 subfamily.</text>
</comment>
<evidence type="ECO:0000256" key="1">
    <source>
        <dbReference type="ARBA" id="ARBA00004173"/>
    </source>
</evidence>
<dbReference type="NCBIfam" id="TIGR00231">
    <property type="entry name" value="small_GTP"/>
    <property type="match status" value="1"/>
</dbReference>
<dbReference type="CDD" id="cd03702">
    <property type="entry name" value="IF2_mtIF2_II"/>
    <property type="match status" value="1"/>
</dbReference>
<evidence type="ECO:0000256" key="11">
    <source>
        <dbReference type="SAM" id="Coils"/>
    </source>
</evidence>
<dbReference type="CDD" id="cd01887">
    <property type="entry name" value="IF2_eIF5B"/>
    <property type="match status" value="1"/>
</dbReference>
<keyword evidence="6" id="KW-0809">Transit peptide</keyword>
<dbReference type="InterPro" id="IPR009000">
    <property type="entry name" value="Transl_B-barrel_sf"/>
</dbReference>
<dbReference type="PANTHER" id="PTHR43381">
    <property type="entry name" value="TRANSLATION INITIATION FACTOR IF-2-RELATED"/>
    <property type="match status" value="1"/>
</dbReference>
<dbReference type="FunFam" id="3.40.50.300:FF:000019">
    <property type="entry name" value="Translation initiation factor IF-2"/>
    <property type="match status" value="1"/>
</dbReference>
<dbReference type="PANTHER" id="PTHR43381:SF20">
    <property type="entry name" value="TRANSLATION INITIATION FACTOR IF-2, MITOCHONDRIAL"/>
    <property type="match status" value="1"/>
</dbReference>
<dbReference type="SUPFAM" id="SSF52156">
    <property type="entry name" value="Initiation factor IF2/eIF5b, domain 3"/>
    <property type="match status" value="1"/>
</dbReference>
<dbReference type="SUPFAM" id="SSF50447">
    <property type="entry name" value="Translation proteins"/>
    <property type="match status" value="2"/>
</dbReference>
<keyword evidence="11" id="KW-0175">Coiled coil</keyword>
<dbReference type="InterPro" id="IPR053905">
    <property type="entry name" value="EF-G-like_DII"/>
</dbReference>
<sequence length="680" mass="76545">MNQKLLKLENLLRFHTIYRQLHSLCQRRALRQWSHGFSSAYPVWTAQLYAWPWPTEMLIGAALSQYRFLVTKKEERPRKSQLSSTKSKKVVEVWIGMTVEELARAMEKNTDYIYEALLNTAIDIDSLEADSHLDEVWIKEVIMKAGMKLKWSKLKQDKVKKNKDAVRRPQADPALLTPRSPIVTIMGHVDHGKTTLLDKLRKTQVAAMEVGGITQHIGAFLVSLPSGEKITFLDTPGHAAFSAMRARGAQVTDIVILVVAADDGVMKQTVESIQHAKDAQVPIVLAINKCDKAEADPERVKKELLAYDVVCEDYGGDVQAVPVSALTGNNLMALAEATIALAEILELKADPNGPVEGTVIESFTDKGRGPVTTAIIQRGTLRKGCVLVAGNCWAKVRSMFDENGKTIHEAHPSMPVGITGWRDLPSAGEEILEVESEPRAREVVDWRKYEQEQEKGKEDVKIIEEKRKEHQEAYQKAREKYSNVQWKKRSLLRYLEIKEQTSLKRKEEMERDSNVLPVIIKGVIYGFNVNVGKVIQESAAKKGVKMKLHKIIYRLVEDLQEELSSRLPCAVEEHPVGEASILATFSITEGKKKVPVAGCRVQKGQLEKQKKFKLTRDGHVIWKGSLTSLKHHKDDISIVKTGMDCGLSLDEENMEFKVGDRIVCYEEKQIQAKTSWDPGF</sequence>
<feature type="coiled-coil region" evidence="11">
    <location>
        <begin position="460"/>
        <end position="487"/>
    </location>
</feature>
<dbReference type="FunFam" id="2.40.30.10:FF:000072">
    <property type="entry name" value="translation initiation factor IF-2, mitochondrial isoform X1"/>
    <property type="match status" value="1"/>
</dbReference>
<evidence type="ECO:0000256" key="10">
    <source>
        <dbReference type="ARBA" id="ARBA00044200"/>
    </source>
</evidence>
<dbReference type="PROSITE" id="PS01176">
    <property type="entry name" value="IF2"/>
    <property type="match status" value="1"/>
</dbReference>
<dbReference type="Pfam" id="PF11987">
    <property type="entry name" value="IF-2"/>
    <property type="match status" value="1"/>
</dbReference>
<dbReference type="InterPro" id="IPR036925">
    <property type="entry name" value="TIF_IF2_dom3_sf"/>
</dbReference>
<evidence type="ECO:0000256" key="3">
    <source>
        <dbReference type="ARBA" id="ARBA00022540"/>
    </source>
</evidence>
<dbReference type="InterPro" id="IPR044145">
    <property type="entry name" value="IF2_II"/>
</dbReference>
<dbReference type="Pfam" id="PF00009">
    <property type="entry name" value="GTP_EFTU"/>
    <property type="match status" value="1"/>
</dbReference>
<evidence type="ECO:0000256" key="8">
    <source>
        <dbReference type="ARBA" id="ARBA00023134"/>
    </source>
</evidence>
<dbReference type="InterPro" id="IPR005225">
    <property type="entry name" value="Small_GTP-bd"/>
</dbReference>
<dbReference type="Pfam" id="PF22042">
    <property type="entry name" value="EF-G_D2"/>
    <property type="match status" value="1"/>
</dbReference>
<keyword evidence="3" id="KW-0396">Initiation factor</keyword>
<comment type="function">
    <text evidence="9">One of the essential components for the initiation of protein synthesis. Protects formylmethionyl-tRNA from spontaneous hydrolysis and promotes its binding to the 30S ribosomal subunits. Also involved in the hydrolysis of GTP during the formation of the 70S ribosomal complex.</text>
</comment>
<dbReference type="GO" id="GO:0003743">
    <property type="term" value="F:translation initiation factor activity"/>
    <property type="evidence" value="ECO:0007669"/>
    <property type="project" value="UniProtKB-KW"/>
</dbReference>
<keyword evidence="5" id="KW-0648">Protein biosynthesis</keyword>
<feature type="domain" description="Tr-type G" evidence="12">
    <location>
        <begin position="178"/>
        <end position="346"/>
    </location>
</feature>
<dbReference type="GO" id="GO:0005739">
    <property type="term" value="C:mitochondrion"/>
    <property type="evidence" value="ECO:0007669"/>
    <property type="project" value="UniProtKB-SubCell"/>
</dbReference>
<comment type="subcellular location">
    <subcellularLocation>
        <location evidence="1">Mitochondrion</location>
    </subcellularLocation>
</comment>
<evidence type="ECO:0000256" key="4">
    <source>
        <dbReference type="ARBA" id="ARBA00022741"/>
    </source>
</evidence>
<evidence type="ECO:0000256" key="2">
    <source>
        <dbReference type="ARBA" id="ARBA00007733"/>
    </source>
</evidence>
<name>A0A8D2EN07_THEGE</name>
<protein>
    <recommendedName>
        <fullName evidence="10">Translation initiation factor IF-2, mitochondrial</fullName>
    </recommendedName>
</protein>
<evidence type="ECO:0000256" key="7">
    <source>
        <dbReference type="ARBA" id="ARBA00023128"/>
    </source>
</evidence>
<evidence type="ECO:0000256" key="9">
    <source>
        <dbReference type="ARBA" id="ARBA00025162"/>
    </source>
</evidence>
<keyword evidence="14" id="KW-1185">Reference proteome</keyword>
<dbReference type="Gene3D" id="3.40.50.10050">
    <property type="entry name" value="Translation initiation factor IF- 2, domain 3"/>
    <property type="match status" value="1"/>
</dbReference>
<organism evidence="13 14">
    <name type="scientific">Theropithecus gelada</name>
    <name type="common">Gelada baboon</name>
    <dbReference type="NCBI Taxonomy" id="9565"/>
    <lineage>
        <taxon>Eukaryota</taxon>
        <taxon>Metazoa</taxon>
        <taxon>Chordata</taxon>
        <taxon>Craniata</taxon>
        <taxon>Vertebrata</taxon>
        <taxon>Euteleostomi</taxon>
        <taxon>Mammalia</taxon>
        <taxon>Eutheria</taxon>
        <taxon>Euarchontoglires</taxon>
        <taxon>Primates</taxon>
        <taxon>Haplorrhini</taxon>
        <taxon>Catarrhini</taxon>
        <taxon>Cercopithecidae</taxon>
        <taxon>Cercopithecinae</taxon>
        <taxon>Theropithecus</taxon>
    </lineage>
</organism>
<dbReference type="SUPFAM" id="SSF52540">
    <property type="entry name" value="P-loop containing nucleoside triphosphate hydrolases"/>
    <property type="match status" value="1"/>
</dbReference>
<dbReference type="Gene3D" id="2.40.30.10">
    <property type="entry name" value="Translation factors"/>
    <property type="match status" value="2"/>
</dbReference>
<gene>
    <name evidence="13" type="primary">MTIF2</name>
</gene>
<dbReference type="GO" id="GO:0005525">
    <property type="term" value="F:GTP binding"/>
    <property type="evidence" value="ECO:0007669"/>
    <property type="project" value="UniProtKB-KW"/>
</dbReference>
<evidence type="ECO:0000259" key="12">
    <source>
        <dbReference type="PROSITE" id="PS51722"/>
    </source>
</evidence>
<dbReference type="FunFam" id="2.40.30.10:FF:000007">
    <property type="entry name" value="Translation initiation factor IF-2"/>
    <property type="match status" value="1"/>
</dbReference>
<reference evidence="13" key="3">
    <citation type="submission" date="2025-09" db="UniProtKB">
        <authorList>
            <consortium name="Ensembl"/>
        </authorList>
    </citation>
    <scope>IDENTIFICATION</scope>
</reference>
<accession>A0A8D2EN07</accession>
<dbReference type="InterPro" id="IPR027417">
    <property type="entry name" value="P-loop_NTPase"/>
</dbReference>
<dbReference type="CDD" id="cd03692">
    <property type="entry name" value="mtIF2_IVc"/>
    <property type="match status" value="1"/>
</dbReference>
<dbReference type="InterPro" id="IPR015760">
    <property type="entry name" value="TIF_IF2"/>
</dbReference>
<dbReference type="PROSITE" id="PS51722">
    <property type="entry name" value="G_TR_2"/>
    <property type="match status" value="1"/>
</dbReference>
<dbReference type="GO" id="GO:0003924">
    <property type="term" value="F:GTPase activity"/>
    <property type="evidence" value="ECO:0007669"/>
    <property type="project" value="InterPro"/>
</dbReference>
<evidence type="ECO:0000313" key="14">
    <source>
        <dbReference type="Proteomes" id="UP000694411"/>
    </source>
</evidence>
<evidence type="ECO:0000313" key="13">
    <source>
        <dbReference type="Ensembl" id="ENSTGEP00000007059.1"/>
    </source>
</evidence>
<dbReference type="InterPro" id="IPR000178">
    <property type="entry name" value="TF_IF2_bacterial-like"/>
</dbReference>
<dbReference type="AlphaFoldDB" id="A0A8D2EN07"/>
<dbReference type="InterPro" id="IPR023115">
    <property type="entry name" value="TIF_IF2_dom3"/>
</dbReference>
<reference evidence="13" key="1">
    <citation type="submission" date="2018-05" db="EMBL/GenBank/DDBJ databases">
        <title>Whole genome of Theropithecus gelada.</title>
        <authorList>
            <person name="Chiou K.L."/>
            <person name="Snyder-Mackler N."/>
        </authorList>
    </citation>
    <scope>NUCLEOTIDE SEQUENCE [LARGE SCALE GENOMIC DNA]</scope>
</reference>
<keyword evidence="7" id="KW-0496">Mitochondrion</keyword>
<dbReference type="Ensembl" id="ENSTGET00000008507.1">
    <property type="protein sequence ID" value="ENSTGEP00000007059.1"/>
    <property type="gene ID" value="ENSTGEG00000005767.1"/>
</dbReference>
<dbReference type="Gene3D" id="3.40.50.300">
    <property type="entry name" value="P-loop containing nucleotide triphosphate hydrolases"/>
    <property type="match status" value="1"/>
</dbReference>
<evidence type="ECO:0000256" key="6">
    <source>
        <dbReference type="ARBA" id="ARBA00022946"/>
    </source>
</evidence>
<keyword evidence="4" id="KW-0547">Nucleotide-binding</keyword>